<gene>
    <name evidence="1" type="ORF">F957_02058</name>
</gene>
<protein>
    <submittedName>
        <fullName evidence="1">Uncharacterized protein</fullName>
    </submittedName>
</protein>
<accession>A0A829HJQ2</accession>
<organism evidence="1 2">
    <name type="scientific">Acinetobacter gyllenbergii CIP 110306 = MTCC 11365</name>
    <dbReference type="NCBI Taxonomy" id="1217657"/>
    <lineage>
        <taxon>Bacteria</taxon>
        <taxon>Pseudomonadati</taxon>
        <taxon>Pseudomonadota</taxon>
        <taxon>Gammaproteobacteria</taxon>
        <taxon>Moraxellales</taxon>
        <taxon>Moraxellaceae</taxon>
        <taxon>Acinetobacter</taxon>
    </lineage>
</organism>
<evidence type="ECO:0000313" key="1">
    <source>
        <dbReference type="EMBL" id="EPF81517.1"/>
    </source>
</evidence>
<evidence type="ECO:0000313" key="2">
    <source>
        <dbReference type="Proteomes" id="UP000014523"/>
    </source>
</evidence>
<dbReference type="EMBL" id="ATGG01000015">
    <property type="protein sequence ID" value="EPF81517.1"/>
    <property type="molecule type" value="Genomic_DNA"/>
</dbReference>
<comment type="caution">
    <text evidence="1">The sequence shown here is derived from an EMBL/GenBank/DDBJ whole genome shotgun (WGS) entry which is preliminary data.</text>
</comment>
<dbReference type="AlphaFoldDB" id="A0A829HJQ2"/>
<name>A0A829HJQ2_9GAMM</name>
<sequence length="133" mass="15133">MMLCLFGCESFDSHKSNDSNIINNLDHHLTENADQNHEHNSLNSDSSVQNKEMNINKEKLIESCKKLIISNVLKNNTISFNKNIGSNYYINKNTGDVYLYLEFCAENEAGNAQEFKGKCIFFIDGQTQITISE</sequence>
<reference evidence="1 2" key="1">
    <citation type="submission" date="2013-06" db="EMBL/GenBank/DDBJ databases">
        <title>The Genome Sequence of Acinetobacter gyllenbergii CIP 110306.</title>
        <authorList>
            <consortium name="The Broad Institute Genome Sequencing Platform"/>
            <consortium name="The Broad Institute Genome Sequencing Center for Infectious Disease"/>
            <person name="Cerqueira G."/>
            <person name="Feldgarden M."/>
            <person name="Courvalin P."/>
            <person name="Perichon B."/>
            <person name="Grillot-Courvalin C."/>
            <person name="Clermont D."/>
            <person name="Rocha E."/>
            <person name="Yoon E.-J."/>
            <person name="Nemec A."/>
            <person name="Young S.K."/>
            <person name="Zeng Q."/>
            <person name="Gargeya S."/>
            <person name="Fitzgerald M."/>
            <person name="Abouelleil A."/>
            <person name="Alvarado L."/>
            <person name="Berlin A.M."/>
            <person name="Chapman S.B."/>
            <person name="Dewar J."/>
            <person name="Goldberg J."/>
            <person name="Griggs A."/>
            <person name="Gujja S."/>
            <person name="Hansen M."/>
            <person name="Howarth C."/>
            <person name="Imamovic A."/>
            <person name="Larimer J."/>
            <person name="McCowan C."/>
            <person name="Murphy C."/>
            <person name="Pearson M."/>
            <person name="Priest M."/>
            <person name="Roberts A."/>
            <person name="Saif S."/>
            <person name="Shea T."/>
            <person name="Sykes S."/>
            <person name="Wortman J."/>
            <person name="Nusbaum C."/>
            <person name="Birren B."/>
        </authorList>
    </citation>
    <scope>NUCLEOTIDE SEQUENCE [LARGE SCALE GENOMIC DNA]</scope>
    <source>
        <strain evidence="1 2">CIP 110306</strain>
    </source>
</reference>
<proteinExistence type="predicted"/>
<dbReference type="Proteomes" id="UP000014523">
    <property type="component" value="Unassembled WGS sequence"/>
</dbReference>
<keyword evidence="2" id="KW-1185">Reference proteome</keyword>
<dbReference type="RefSeq" id="WP_016660349.1">
    <property type="nucleotide sequence ID" value="NZ_ASQH01000001.1"/>
</dbReference>